<dbReference type="InterPro" id="IPR000182">
    <property type="entry name" value="GNAT_dom"/>
</dbReference>
<dbReference type="AlphaFoldDB" id="A0A7W2FNJ1"/>
<proteinExistence type="predicted"/>
<dbReference type="InterPro" id="IPR051908">
    <property type="entry name" value="Ribosomal_N-acetyltransferase"/>
</dbReference>
<dbReference type="SUPFAM" id="SSF55729">
    <property type="entry name" value="Acyl-CoA N-acyltransferases (Nat)"/>
    <property type="match status" value="1"/>
</dbReference>
<sequence length="184" mass="21234">MVAENLFTLHVDDEIELALLEESFAREYSELVYTQLDYLSQWLTWPPYCQSEQDFRLFIQRSLEDYAEGKSLTCAIIYQNKIVGNCSLNDINHDLKRVKIGYWLSQEHTGKGIMTRIVRKLIDLAFTKYQLEKVELSAAVDNWSSRAVAERSGMILEGVISNSEKVGEHILDHAIYAIHRSDQS</sequence>
<dbReference type="EMBL" id="JACFYF010000001">
    <property type="protein sequence ID" value="MBA5761385.1"/>
    <property type="molecule type" value="Genomic_DNA"/>
</dbReference>
<dbReference type="Gene3D" id="3.40.630.30">
    <property type="match status" value="1"/>
</dbReference>
<comment type="caution">
    <text evidence="2">The sequence shown here is derived from an EMBL/GenBank/DDBJ whole genome shotgun (WGS) entry which is preliminary data.</text>
</comment>
<dbReference type="GO" id="GO:0005737">
    <property type="term" value="C:cytoplasm"/>
    <property type="evidence" value="ECO:0007669"/>
    <property type="project" value="TreeGrafter"/>
</dbReference>
<dbReference type="PANTHER" id="PTHR43441:SF12">
    <property type="entry name" value="RIBOSOMAL N-ACETYLTRANSFERASE YDAF-RELATED"/>
    <property type="match status" value="1"/>
</dbReference>
<reference evidence="2 3" key="1">
    <citation type="submission" date="2020-07" db="EMBL/GenBank/DDBJ databases">
        <title>Vibrio marinisediminis sp. nov., isolated from marine sediment.</title>
        <authorList>
            <person name="Ji X."/>
        </authorList>
    </citation>
    <scope>NUCLEOTIDE SEQUENCE [LARGE SCALE GENOMIC DNA]</scope>
    <source>
        <strain evidence="2 3">404</strain>
    </source>
</reference>
<dbReference type="Pfam" id="PF13302">
    <property type="entry name" value="Acetyltransf_3"/>
    <property type="match status" value="1"/>
</dbReference>
<protein>
    <submittedName>
        <fullName evidence="2">GNAT family N-acetyltransferase</fullName>
    </submittedName>
</protein>
<keyword evidence="3" id="KW-1185">Reference proteome</keyword>
<dbReference type="Proteomes" id="UP000571701">
    <property type="component" value="Unassembled WGS sequence"/>
</dbReference>
<feature type="domain" description="N-acetyltransferase" evidence="1">
    <location>
        <begin position="26"/>
        <end position="182"/>
    </location>
</feature>
<accession>A0A7W2FNJ1</accession>
<dbReference type="RefSeq" id="WP_182106525.1">
    <property type="nucleotide sequence ID" value="NZ_JACFYF010000001.1"/>
</dbReference>
<gene>
    <name evidence="2" type="ORF">H2O73_03425</name>
</gene>
<dbReference type="GO" id="GO:1990189">
    <property type="term" value="F:protein N-terminal-serine acetyltransferase activity"/>
    <property type="evidence" value="ECO:0007669"/>
    <property type="project" value="TreeGrafter"/>
</dbReference>
<organism evidence="2 3">
    <name type="scientific">Vibrio marinisediminis</name>
    <dbReference type="NCBI Taxonomy" id="2758441"/>
    <lineage>
        <taxon>Bacteria</taxon>
        <taxon>Pseudomonadati</taxon>
        <taxon>Pseudomonadota</taxon>
        <taxon>Gammaproteobacteria</taxon>
        <taxon>Vibrionales</taxon>
        <taxon>Vibrionaceae</taxon>
        <taxon>Vibrio</taxon>
    </lineage>
</organism>
<dbReference type="PANTHER" id="PTHR43441">
    <property type="entry name" value="RIBOSOMAL-PROTEIN-SERINE ACETYLTRANSFERASE"/>
    <property type="match status" value="1"/>
</dbReference>
<keyword evidence="2" id="KW-0808">Transferase</keyword>
<evidence type="ECO:0000313" key="2">
    <source>
        <dbReference type="EMBL" id="MBA5761385.1"/>
    </source>
</evidence>
<dbReference type="GO" id="GO:0008999">
    <property type="term" value="F:protein-N-terminal-alanine acetyltransferase activity"/>
    <property type="evidence" value="ECO:0007669"/>
    <property type="project" value="TreeGrafter"/>
</dbReference>
<dbReference type="InterPro" id="IPR016181">
    <property type="entry name" value="Acyl_CoA_acyltransferase"/>
</dbReference>
<evidence type="ECO:0000313" key="3">
    <source>
        <dbReference type="Proteomes" id="UP000571701"/>
    </source>
</evidence>
<dbReference type="PROSITE" id="PS51186">
    <property type="entry name" value="GNAT"/>
    <property type="match status" value="1"/>
</dbReference>
<evidence type="ECO:0000259" key="1">
    <source>
        <dbReference type="PROSITE" id="PS51186"/>
    </source>
</evidence>
<name>A0A7W2FNJ1_9VIBR</name>